<dbReference type="AlphaFoldDB" id="A0A1E3WE95"/>
<gene>
    <name evidence="3" type="ORF">AUC71_05680</name>
</gene>
<keyword evidence="1" id="KW-0812">Transmembrane</keyword>
<dbReference type="Gene3D" id="1.25.40.10">
    <property type="entry name" value="Tetratricopeptide repeat domain"/>
    <property type="match status" value="1"/>
</dbReference>
<feature type="domain" description="Ancillary SecYEG translocon subunit/Cell division coordinator CpoB TPR" evidence="2">
    <location>
        <begin position="20"/>
        <end position="188"/>
    </location>
</feature>
<evidence type="ECO:0000256" key="1">
    <source>
        <dbReference type="SAM" id="Phobius"/>
    </source>
</evidence>
<dbReference type="OrthoDB" id="7173339at2"/>
<proteinExistence type="predicted"/>
<name>A0A1E3WE95_9HYPH</name>
<dbReference type="Pfam" id="PF09976">
    <property type="entry name" value="TPR_21"/>
    <property type="match status" value="1"/>
</dbReference>
<dbReference type="Proteomes" id="UP000095042">
    <property type="component" value="Unassembled WGS sequence"/>
</dbReference>
<comment type="caution">
    <text evidence="3">The sequence shown here is derived from an EMBL/GenBank/DDBJ whole genome shotgun (WGS) entry which is preliminary data.</text>
</comment>
<dbReference type="RefSeq" id="WP_069622667.1">
    <property type="nucleotide sequence ID" value="NZ_LPWD01000009.1"/>
</dbReference>
<feature type="transmembrane region" description="Helical" evidence="1">
    <location>
        <begin position="26"/>
        <end position="47"/>
    </location>
</feature>
<keyword evidence="1" id="KW-1133">Transmembrane helix</keyword>
<dbReference type="InterPro" id="IPR011990">
    <property type="entry name" value="TPR-like_helical_dom_sf"/>
</dbReference>
<evidence type="ECO:0000313" key="4">
    <source>
        <dbReference type="Proteomes" id="UP000095042"/>
    </source>
</evidence>
<dbReference type="EMBL" id="LPWD01000009">
    <property type="protein sequence ID" value="ODS04133.1"/>
    <property type="molecule type" value="Genomic_DNA"/>
</dbReference>
<dbReference type="InterPro" id="IPR018704">
    <property type="entry name" value="SecYEG/CpoB_TPR"/>
</dbReference>
<evidence type="ECO:0000313" key="3">
    <source>
        <dbReference type="EMBL" id="ODS04133.1"/>
    </source>
</evidence>
<keyword evidence="4" id="KW-1185">Reference proteome</keyword>
<evidence type="ECO:0000259" key="2">
    <source>
        <dbReference type="Pfam" id="PF09976"/>
    </source>
</evidence>
<accession>A0A1E3WE95</accession>
<reference evidence="3 4" key="1">
    <citation type="journal article" date="2016" name="Environ. Microbiol.">
        <title>New Methyloceanibacter diversity from North Sea sediments includes methanotroph containing solely the soluble methane monooxygenase.</title>
        <authorList>
            <person name="Vekeman B."/>
            <person name="Kerckhof F.M."/>
            <person name="Cremers G."/>
            <person name="de Vos P."/>
            <person name="Vandamme P."/>
            <person name="Boon N."/>
            <person name="Op den Camp H.J."/>
            <person name="Heylen K."/>
        </authorList>
    </citation>
    <scope>NUCLEOTIDE SEQUENCE [LARGE SCALE GENOMIC DNA]</scope>
    <source>
        <strain evidence="3 4">R-67177</strain>
    </source>
</reference>
<protein>
    <recommendedName>
        <fullName evidence="2">Ancillary SecYEG translocon subunit/Cell division coordinator CpoB TPR domain-containing protein</fullName>
    </recommendedName>
</protein>
<sequence length="227" mass="25006">MSDNSFFREVDEAVRHDQYKRLWDRFGVYIIVFAAVLIAGVAGYKGWSFWKERESQRAGAEFVQAMVLENESDPAKATEAFETLADDGPHGYRVLSRFQLAAAQAKAGETDNAVTAYDALATDGGVDPILQGLATLQAATLRLDKADYAEMERRLKGLIEGNTAWRFSARELLGLSAYQHKNMRTAEEQFSALLGDQGTPPNMRDRANMMLALIVSSAPAQSSSTTN</sequence>
<organism evidence="3 4">
    <name type="scientific">Methyloceanibacter marginalis</name>
    <dbReference type="NCBI Taxonomy" id="1774971"/>
    <lineage>
        <taxon>Bacteria</taxon>
        <taxon>Pseudomonadati</taxon>
        <taxon>Pseudomonadota</taxon>
        <taxon>Alphaproteobacteria</taxon>
        <taxon>Hyphomicrobiales</taxon>
        <taxon>Hyphomicrobiaceae</taxon>
        <taxon>Methyloceanibacter</taxon>
    </lineage>
</organism>
<keyword evidence="1" id="KW-0472">Membrane</keyword>